<dbReference type="SMART" id="SM00248">
    <property type="entry name" value="ANK"/>
    <property type="match status" value="4"/>
</dbReference>
<keyword evidence="1" id="KW-0677">Repeat</keyword>
<dbReference type="Pfam" id="PF12796">
    <property type="entry name" value="Ank_2"/>
    <property type="match status" value="1"/>
</dbReference>
<proteinExistence type="predicted"/>
<gene>
    <name evidence="4" type="ORF">CC78DRAFT_591780</name>
</gene>
<dbReference type="SUPFAM" id="SSF52540">
    <property type="entry name" value="P-loop containing nucleoside triphosphate hydrolases"/>
    <property type="match status" value="1"/>
</dbReference>
<dbReference type="Pfam" id="PF13637">
    <property type="entry name" value="Ank_4"/>
    <property type="match status" value="1"/>
</dbReference>
<name>A0A9P4MVZ2_9PLEO</name>
<keyword evidence="5" id="KW-1185">Reference proteome</keyword>
<evidence type="ECO:0000259" key="3">
    <source>
        <dbReference type="PROSITE" id="PS50837"/>
    </source>
</evidence>
<dbReference type="PROSITE" id="PS50297">
    <property type="entry name" value="ANK_REP_REGION"/>
    <property type="match status" value="3"/>
</dbReference>
<evidence type="ECO:0000313" key="4">
    <source>
        <dbReference type="EMBL" id="KAF2259605.1"/>
    </source>
</evidence>
<accession>A0A9P4MVZ2</accession>
<comment type="caution">
    <text evidence="4">The sequence shown here is derived from an EMBL/GenBank/DDBJ whole genome shotgun (WGS) entry which is preliminary data.</text>
</comment>
<feature type="repeat" description="ANK" evidence="2">
    <location>
        <begin position="563"/>
        <end position="587"/>
    </location>
</feature>
<sequence length="689" mass="78475">MGNNIYHSIEAKHSPTEECLKSLAFLEMNDRPNDIDRAAIGMSKGTCTWLLGHKTYRKWVSHHRGLIWIKGKPGSGKSTLLRYALRNVQVEHEAGDRALILSFFFHGRSSELQRTPLGLFRSLLHQLLSHIPDLLSDIVDLFKSRQSSIGAFGEKWHWHPQELQGFFESALPKILDKRPIKLFVDALDECGEENATRLVDSFKELVQKLPSTLFQLSICFTCRHYPILAFDDQLSICVEDENIEDIAVYVRERLSFLRIPSKLVIQNEITTRASGVFLWAYLVVKRVLELDRRGIGLQCMYLEIQHLPPDLDDLYQELLQIMDEIPASLKLMQWICFATKPLSIEELRWAMVVDADCPHRTLQQCQSAEDYIYDNERMERRTKTLSCGLAEANDPILGSWIVQFIHQSVKDFFVGKGLSTLYAALNSPKLADLNAHYRLSRSCICYLAMKEITQLVAADRQSLVSEFPLLSYATRSWVKHVKKSETEDVSQADLLDYFAWPSEHLIQVWIRIYQKIHPHLTRQLKAGAGLLHIASRYNLIQLLLAILQSVDRLRVKIDCRDASGRTPLSWATEYGHEAIVKLLLGTGEVDIDSKNVNSRTPLLWAAEYGHEVIVKLLLSTGEVDIDSKNTNNRAPISWAAEYGHKGIVKLLLSTGKVDVNSKDTKYGRAPLSWAAENGHEAIVKLLQAR</sequence>
<dbReference type="PANTHER" id="PTHR10039:SF5">
    <property type="entry name" value="NACHT DOMAIN-CONTAINING PROTEIN"/>
    <property type="match status" value="1"/>
</dbReference>
<dbReference type="InterPro" id="IPR007111">
    <property type="entry name" value="NACHT_NTPase"/>
</dbReference>
<evidence type="ECO:0000256" key="1">
    <source>
        <dbReference type="ARBA" id="ARBA00022737"/>
    </source>
</evidence>
<dbReference type="Proteomes" id="UP000800093">
    <property type="component" value="Unassembled WGS sequence"/>
</dbReference>
<evidence type="ECO:0000313" key="5">
    <source>
        <dbReference type="Proteomes" id="UP000800093"/>
    </source>
</evidence>
<feature type="repeat" description="ANK" evidence="2">
    <location>
        <begin position="666"/>
        <end position="689"/>
    </location>
</feature>
<dbReference type="PROSITE" id="PS50088">
    <property type="entry name" value="ANK_REPEAT"/>
    <property type="match status" value="3"/>
</dbReference>
<dbReference type="EMBL" id="ML986705">
    <property type="protein sequence ID" value="KAF2259605.1"/>
    <property type="molecule type" value="Genomic_DNA"/>
</dbReference>
<feature type="repeat" description="ANK" evidence="2">
    <location>
        <begin position="597"/>
        <end position="621"/>
    </location>
</feature>
<dbReference type="PANTHER" id="PTHR10039">
    <property type="entry name" value="AMELOGENIN"/>
    <property type="match status" value="1"/>
</dbReference>
<dbReference type="SUPFAM" id="SSF48403">
    <property type="entry name" value="Ankyrin repeat"/>
    <property type="match status" value="1"/>
</dbReference>
<protein>
    <recommendedName>
        <fullName evidence="3">NACHT domain-containing protein</fullName>
    </recommendedName>
</protein>
<dbReference type="InterPro" id="IPR056884">
    <property type="entry name" value="NPHP3-like_N"/>
</dbReference>
<dbReference type="PROSITE" id="PS50837">
    <property type="entry name" value="NACHT"/>
    <property type="match status" value="1"/>
</dbReference>
<dbReference type="InterPro" id="IPR002110">
    <property type="entry name" value="Ankyrin_rpt"/>
</dbReference>
<dbReference type="Gene3D" id="3.40.50.300">
    <property type="entry name" value="P-loop containing nucleotide triphosphate hydrolases"/>
    <property type="match status" value="1"/>
</dbReference>
<organism evidence="4 5">
    <name type="scientific">Lojkania enalia</name>
    <dbReference type="NCBI Taxonomy" id="147567"/>
    <lineage>
        <taxon>Eukaryota</taxon>
        <taxon>Fungi</taxon>
        <taxon>Dikarya</taxon>
        <taxon>Ascomycota</taxon>
        <taxon>Pezizomycotina</taxon>
        <taxon>Dothideomycetes</taxon>
        <taxon>Pleosporomycetidae</taxon>
        <taxon>Pleosporales</taxon>
        <taxon>Pleosporales incertae sedis</taxon>
        <taxon>Lojkania</taxon>
    </lineage>
</organism>
<evidence type="ECO:0000256" key="2">
    <source>
        <dbReference type="PROSITE-ProRule" id="PRU00023"/>
    </source>
</evidence>
<dbReference type="Pfam" id="PF24883">
    <property type="entry name" value="NPHP3_N"/>
    <property type="match status" value="1"/>
</dbReference>
<dbReference type="OrthoDB" id="1577640at2759"/>
<dbReference type="InterPro" id="IPR036770">
    <property type="entry name" value="Ankyrin_rpt-contain_sf"/>
</dbReference>
<feature type="domain" description="NACHT" evidence="3">
    <location>
        <begin position="65"/>
        <end position="223"/>
    </location>
</feature>
<reference evidence="5" key="1">
    <citation type="journal article" date="2020" name="Stud. Mycol.">
        <title>101 Dothideomycetes genomes: A test case for predicting lifestyles and emergence of pathogens.</title>
        <authorList>
            <person name="Haridas S."/>
            <person name="Albert R."/>
            <person name="Binder M."/>
            <person name="Bloem J."/>
            <person name="LaButti K."/>
            <person name="Salamov A."/>
            <person name="Andreopoulos B."/>
            <person name="Baker S."/>
            <person name="Barry K."/>
            <person name="Bills G."/>
            <person name="Bluhm B."/>
            <person name="Cannon C."/>
            <person name="Castanera R."/>
            <person name="Culley D."/>
            <person name="Daum C."/>
            <person name="Ezra D."/>
            <person name="Gonzalez J."/>
            <person name="Henrissat B."/>
            <person name="Kuo A."/>
            <person name="Liang C."/>
            <person name="Lipzen A."/>
            <person name="Lutzoni F."/>
            <person name="Magnuson J."/>
            <person name="Mondo S."/>
            <person name="Nolan M."/>
            <person name="Ohm R."/>
            <person name="Pangilinan J."/>
            <person name="Park H.-J."/>
            <person name="Ramirez L."/>
            <person name="Alfaro M."/>
            <person name="Sun H."/>
            <person name="Tritt A."/>
            <person name="Yoshinaga Y."/>
            <person name="Zwiers L.-H."/>
            <person name="Turgeon B."/>
            <person name="Goodwin S."/>
            <person name="Spatafora J."/>
            <person name="Crous P."/>
            <person name="Grigoriev I."/>
        </authorList>
    </citation>
    <scope>NUCLEOTIDE SEQUENCE [LARGE SCALE GENOMIC DNA]</scope>
    <source>
        <strain evidence="5">CBS 304.66</strain>
    </source>
</reference>
<dbReference type="InterPro" id="IPR027417">
    <property type="entry name" value="P-loop_NTPase"/>
</dbReference>
<dbReference type="AlphaFoldDB" id="A0A9P4MVZ2"/>
<dbReference type="Gene3D" id="1.25.40.20">
    <property type="entry name" value="Ankyrin repeat-containing domain"/>
    <property type="match status" value="2"/>
</dbReference>
<keyword evidence="2" id="KW-0040">ANK repeat</keyword>